<reference evidence="8" key="1">
    <citation type="submission" date="2021-02" db="EMBL/GenBank/DDBJ databases">
        <authorList>
            <person name="Dougan E. K."/>
            <person name="Rhodes N."/>
            <person name="Thang M."/>
            <person name="Chan C."/>
        </authorList>
    </citation>
    <scope>NUCLEOTIDE SEQUENCE</scope>
</reference>
<protein>
    <submittedName>
        <fullName evidence="8">Scn11a protein</fullName>
    </submittedName>
</protein>
<comment type="caution">
    <text evidence="8">The sequence shown here is derived from an EMBL/GenBank/DDBJ whole genome shotgun (WGS) entry which is preliminary data.</text>
</comment>
<keyword evidence="9" id="KW-1185">Reference proteome</keyword>
<dbReference type="PANTHER" id="PTHR46726:SF1">
    <property type="entry name" value="TWO-PORE CALCIUM CHANNEL 3"/>
    <property type="match status" value="1"/>
</dbReference>
<feature type="region of interest" description="Disordered" evidence="5">
    <location>
        <begin position="89"/>
        <end position="133"/>
    </location>
</feature>
<dbReference type="Pfam" id="PF00520">
    <property type="entry name" value="Ion_trans"/>
    <property type="match status" value="1"/>
</dbReference>
<evidence type="ECO:0000256" key="6">
    <source>
        <dbReference type="SAM" id="Phobius"/>
    </source>
</evidence>
<dbReference type="GO" id="GO:0016020">
    <property type="term" value="C:membrane"/>
    <property type="evidence" value="ECO:0007669"/>
    <property type="project" value="UniProtKB-SubCell"/>
</dbReference>
<evidence type="ECO:0000313" key="9">
    <source>
        <dbReference type="Proteomes" id="UP000601435"/>
    </source>
</evidence>
<accession>A0A813BGY3</accession>
<feature type="transmembrane region" description="Helical" evidence="6">
    <location>
        <begin position="198"/>
        <end position="220"/>
    </location>
</feature>
<dbReference type="EMBL" id="CAJNJA010070919">
    <property type="protein sequence ID" value="CAE7902317.1"/>
    <property type="molecule type" value="Genomic_DNA"/>
</dbReference>
<dbReference type="GO" id="GO:0005216">
    <property type="term" value="F:monoatomic ion channel activity"/>
    <property type="evidence" value="ECO:0007669"/>
    <property type="project" value="InterPro"/>
</dbReference>
<keyword evidence="2 6" id="KW-0812">Transmembrane</keyword>
<evidence type="ECO:0000256" key="2">
    <source>
        <dbReference type="ARBA" id="ARBA00022692"/>
    </source>
</evidence>
<feature type="transmembrane region" description="Helical" evidence="6">
    <location>
        <begin position="296"/>
        <end position="319"/>
    </location>
</feature>
<keyword evidence="4 6" id="KW-0472">Membrane</keyword>
<dbReference type="PANTHER" id="PTHR46726">
    <property type="entry name" value="TWO PORE CHANNEL 3"/>
    <property type="match status" value="1"/>
</dbReference>
<comment type="subcellular location">
    <subcellularLocation>
        <location evidence="1">Membrane</location>
        <topology evidence="1">Multi-pass membrane protein</topology>
    </subcellularLocation>
</comment>
<evidence type="ECO:0000256" key="4">
    <source>
        <dbReference type="ARBA" id="ARBA00023136"/>
    </source>
</evidence>
<proteinExistence type="predicted"/>
<feature type="transmembrane region" description="Helical" evidence="6">
    <location>
        <begin position="232"/>
        <end position="251"/>
    </location>
</feature>
<dbReference type="InterPro" id="IPR005821">
    <property type="entry name" value="Ion_trans_dom"/>
</dbReference>
<evidence type="ECO:0000259" key="7">
    <source>
        <dbReference type="Pfam" id="PF00520"/>
    </source>
</evidence>
<feature type="domain" description="Ion transport" evidence="7">
    <location>
        <begin position="153"/>
        <end position="348"/>
    </location>
</feature>
<organism evidence="8 9">
    <name type="scientific">Symbiodinium necroappetens</name>
    <dbReference type="NCBI Taxonomy" id="1628268"/>
    <lineage>
        <taxon>Eukaryota</taxon>
        <taxon>Sar</taxon>
        <taxon>Alveolata</taxon>
        <taxon>Dinophyceae</taxon>
        <taxon>Suessiales</taxon>
        <taxon>Symbiodiniaceae</taxon>
        <taxon>Symbiodinium</taxon>
    </lineage>
</organism>
<evidence type="ECO:0000256" key="3">
    <source>
        <dbReference type="ARBA" id="ARBA00022989"/>
    </source>
</evidence>
<dbReference type="OrthoDB" id="114727at2759"/>
<keyword evidence="3 6" id="KW-1133">Transmembrane helix</keyword>
<name>A0A813BGY3_9DINO</name>
<dbReference type="AlphaFoldDB" id="A0A813BGY3"/>
<dbReference type="Gene3D" id="1.20.120.350">
    <property type="entry name" value="Voltage-gated potassium channels. Chain C"/>
    <property type="match status" value="1"/>
</dbReference>
<evidence type="ECO:0000313" key="8">
    <source>
        <dbReference type="EMBL" id="CAE7902317.1"/>
    </source>
</evidence>
<evidence type="ECO:0000256" key="1">
    <source>
        <dbReference type="ARBA" id="ARBA00004141"/>
    </source>
</evidence>
<feature type="compositionally biased region" description="Low complexity" evidence="5">
    <location>
        <begin position="90"/>
        <end position="107"/>
    </location>
</feature>
<gene>
    <name evidence="8" type="primary">Scn11a</name>
    <name evidence="8" type="ORF">SNEC2469_LOCUS30407</name>
</gene>
<dbReference type="Proteomes" id="UP000601435">
    <property type="component" value="Unassembled WGS sequence"/>
</dbReference>
<dbReference type="InterPro" id="IPR027359">
    <property type="entry name" value="Volt_channel_dom_sf"/>
</dbReference>
<evidence type="ECO:0000256" key="5">
    <source>
        <dbReference type="SAM" id="MobiDB-lite"/>
    </source>
</evidence>
<dbReference type="SUPFAM" id="SSF81324">
    <property type="entry name" value="Voltage-gated potassium channels"/>
    <property type="match status" value="1"/>
</dbReference>
<sequence length="368" mass="41222">MPKPATWTEREFSKVLEAEQKRILDLARAQHDAFEQSLHLSFAKIWKFDTAKGGVRVTEMARQQEEYSVQADLPRAGPTLALTWDTADEAPSAAKSDNASDAASAPEPISPPHSPGSGSTLQRSDSKLKKSKTKRHAEELLGLQTLVSHTKEYIDFVAGVLVLLNSCVMLAELEAEGLAYGAQLGLGRGPSLEEVQPIFQSLDTAFVFIFLIELLFRVAIERWDFLRDPANWFDAALVLLGLADLLIFVQLAGGSDAQNIILLRLVRVLKSVRAIRMLRTFRFLKGLRFLVKACQCFLPSLAWSMLLLFVFMCMGTLVLGNLLRDFIVDETANMNDRLWVWDRYGTASRAMYTFYEILGEEYVQPVAN</sequence>